<dbReference type="GO" id="GO:0005978">
    <property type="term" value="P:glycogen biosynthetic process"/>
    <property type="evidence" value="ECO:0007669"/>
    <property type="project" value="InterPro"/>
</dbReference>
<dbReference type="PANTHER" id="PTHR10176">
    <property type="entry name" value="GLYCOGEN SYNTHASE"/>
    <property type="match status" value="1"/>
</dbReference>
<dbReference type="Gene3D" id="3.40.50.2000">
    <property type="entry name" value="Glycogen Phosphorylase B"/>
    <property type="match status" value="1"/>
</dbReference>
<keyword evidence="1" id="KW-0328">Glycosyltransferase</keyword>
<gene>
    <name evidence="3" type="ORF">SDC9_126672</name>
</gene>
<evidence type="ECO:0000256" key="1">
    <source>
        <dbReference type="ARBA" id="ARBA00022676"/>
    </source>
</evidence>
<evidence type="ECO:0000256" key="2">
    <source>
        <dbReference type="ARBA" id="ARBA00022679"/>
    </source>
</evidence>
<accession>A0A645CRV1</accession>
<sequence length="99" mass="11172">MAFQVPTITTDLSGFGEWVSESPQGIETGVGIVHRSDYNAYEVATQIAQMIRQFALCKTSEIKAIRKNAALIAEKALWKHFIKHYEQAYEVALGRREGR</sequence>
<evidence type="ECO:0000313" key="3">
    <source>
        <dbReference type="EMBL" id="MPM79633.1"/>
    </source>
</evidence>
<dbReference type="GO" id="GO:0004373">
    <property type="term" value="F:alpha-1,4-glucan glucosyltransferase (UDP-glucose donor) activity"/>
    <property type="evidence" value="ECO:0007669"/>
    <property type="project" value="InterPro"/>
</dbReference>
<keyword evidence="2" id="KW-0808">Transferase</keyword>
<dbReference type="GO" id="GO:0005737">
    <property type="term" value="C:cytoplasm"/>
    <property type="evidence" value="ECO:0007669"/>
    <property type="project" value="TreeGrafter"/>
</dbReference>
<evidence type="ECO:0008006" key="4">
    <source>
        <dbReference type="Google" id="ProtNLM"/>
    </source>
</evidence>
<dbReference type="Pfam" id="PF05693">
    <property type="entry name" value="Glycogen_syn"/>
    <property type="match status" value="1"/>
</dbReference>
<reference evidence="3" key="1">
    <citation type="submission" date="2019-08" db="EMBL/GenBank/DDBJ databases">
        <authorList>
            <person name="Kucharzyk K."/>
            <person name="Murdoch R.W."/>
            <person name="Higgins S."/>
            <person name="Loffler F."/>
        </authorList>
    </citation>
    <scope>NUCLEOTIDE SEQUENCE</scope>
</reference>
<name>A0A645CRV1_9ZZZZ</name>
<comment type="caution">
    <text evidence="3">The sequence shown here is derived from an EMBL/GenBank/DDBJ whole genome shotgun (WGS) entry which is preliminary data.</text>
</comment>
<dbReference type="AlphaFoldDB" id="A0A645CRV1"/>
<dbReference type="EMBL" id="VSSQ01029480">
    <property type="protein sequence ID" value="MPM79633.1"/>
    <property type="molecule type" value="Genomic_DNA"/>
</dbReference>
<dbReference type="PANTHER" id="PTHR10176:SF3">
    <property type="entry name" value="GLYCOGEN [STARCH] SYNTHASE"/>
    <property type="match status" value="1"/>
</dbReference>
<organism evidence="3">
    <name type="scientific">bioreactor metagenome</name>
    <dbReference type="NCBI Taxonomy" id="1076179"/>
    <lineage>
        <taxon>unclassified sequences</taxon>
        <taxon>metagenomes</taxon>
        <taxon>ecological metagenomes</taxon>
    </lineage>
</organism>
<protein>
    <recommendedName>
        <fullName evidence="4">Glycogen synthase</fullName>
    </recommendedName>
</protein>
<dbReference type="SUPFAM" id="SSF53756">
    <property type="entry name" value="UDP-Glycosyltransferase/glycogen phosphorylase"/>
    <property type="match status" value="1"/>
</dbReference>
<dbReference type="InterPro" id="IPR008631">
    <property type="entry name" value="Glycogen_synth"/>
</dbReference>
<proteinExistence type="predicted"/>